<keyword evidence="2" id="KW-1185">Reference proteome</keyword>
<gene>
    <name evidence="1" type="ORF">PSON_ATCC_30995.1.T0440265</name>
</gene>
<reference evidence="1" key="1">
    <citation type="submission" date="2021-01" db="EMBL/GenBank/DDBJ databases">
        <authorList>
            <consortium name="Genoscope - CEA"/>
            <person name="William W."/>
        </authorList>
    </citation>
    <scope>NUCLEOTIDE SEQUENCE</scope>
</reference>
<proteinExistence type="predicted"/>
<evidence type="ECO:0000313" key="2">
    <source>
        <dbReference type="Proteomes" id="UP000692954"/>
    </source>
</evidence>
<dbReference type="OrthoDB" id="290289at2759"/>
<protein>
    <submittedName>
        <fullName evidence="1">Uncharacterized protein</fullName>
    </submittedName>
</protein>
<comment type="caution">
    <text evidence="1">The sequence shown here is derived from an EMBL/GenBank/DDBJ whole genome shotgun (WGS) entry which is preliminary data.</text>
</comment>
<name>A0A8S1MSL5_9CILI</name>
<organism evidence="1 2">
    <name type="scientific">Paramecium sonneborni</name>
    <dbReference type="NCBI Taxonomy" id="65129"/>
    <lineage>
        <taxon>Eukaryota</taxon>
        <taxon>Sar</taxon>
        <taxon>Alveolata</taxon>
        <taxon>Ciliophora</taxon>
        <taxon>Intramacronucleata</taxon>
        <taxon>Oligohymenophorea</taxon>
        <taxon>Peniculida</taxon>
        <taxon>Parameciidae</taxon>
        <taxon>Paramecium</taxon>
    </lineage>
</organism>
<dbReference type="Proteomes" id="UP000692954">
    <property type="component" value="Unassembled WGS sequence"/>
</dbReference>
<evidence type="ECO:0000313" key="1">
    <source>
        <dbReference type="EMBL" id="CAD8083180.1"/>
    </source>
</evidence>
<dbReference type="EMBL" id="CAJJDN010000044">
    <property type="protein sequence ID" value="CAD8083180.1"/>
    <property type="molecule type" value="Genomic_DNA"/>
</dbReference>
<dbReference type="AlphaFoldDB" id="A0A8S1MSL5"/>
<sequence>MNFINCLDLSQQIVKQIFRSKYKSRVDANFNIECNQIRKKWNNNGQNHIVIQFYLCKSRKQYLVEEWNIISIQQQINDNIQEQFQKCEQLASSTPLCQRQDNQIDNIIHLNENKRTDWIEPRLILTNQLQLSNKLTINVAYLSNLDVIDRDIEESTKDSLAYRRDRFLSDDIQQNNRLRRSTDIDGVRQYKKNKEILSKVMNRMNDSFSSTSSKNKSTQLLTIINKKDDVEILSSPEDAQKIIDEDENGDYEIQMIIDEEPIVKGQTVIIKSQQQRLHPIVDYIFKLRNKKHNYNTQLFDTMNFVKNYY</sequence>
<accession>A0A8S1MSL5</accession>